<comment type="caution">
    <text evidence="2">The sequence shown here is derived from an EMBL/GenBank/DDBJ whole genome shotgun (WGS) entry which is preliminary data.</text>
</comment>
<proteinExistence type="predicted"/>
<sequence length="81" mass="9343">MPVRVIACSKRAIEAHGYKDKDWTGLVPSFSQELETIRWFSKNSRDARRQRDQRAGETPQTFACSSDRLQQASNRSTWIQG</sequence>
<feature type="region of interest" description="Disordered" evidence="1">
    <location>
        <begin position="43"/>
        <end position="81"/>
    </location>
</feature>
<evidence type="ECO:0000313" key="2">
    <source>
        <dbReference type="EMBL" id="MFC6387498.1"/>
    </source>
</evidence>
<evidence type="ECO:0000256" key="1">
    <source>
        <dbReference type="SAM" id="MobiDB-lite"/>
    </source>
</evidence>
<protein>
    <submittedName>
        <fullName evidence="2">Uncharacterized protein</fullName>
    </submittedName>
</protein>
<gene>
    <name evidence="2" type="ORF">ACFP7A_12900</name>
</gene>
<keyword evidence="3" id="KW-1185">Reference proteome</keyword>
<accession>A0ABW1WJG4</accession>
<name>A0ABW1WJG4_9BACL</name>
<reference evidence="3" key="1">
    <citation type="journal article" date="2019" name="Int. J. Syst. Evol. Microbiol.">
        <title>The Global Catalogue of Microorganisms (GCM) 10K type strain sequencing project: providing services to taxonomists for standard genome sequencing and annotation.</title>
        <authorList>
            <consortium name="The Broad Institute Genomics Platform"/>
            <consortium name="The Broad Institute Genome Sequencing Center for Infectious Disease"/>
            <person name="Wu L."/>
            <person name="Ma J."/>
        </authorList>
    </citation>
    <scope>NUCLEOTIDE SEQUENCE [LARGE SCALE GENOMIC DNA]</scope>
    <source>
        <strain evidence="3">CCUG 42001</strain>
    </source>
</reference>
<dbReference type="RefSeq" id="WP_381452829.1">
    <property type="nucleotide sequence ID" value="NZ_JBHSTQ010000015.1"/>
</dbReference>
<organism evidence="2 3">
    <name type="scientific">Sporolactobacillus kofuensis</name>
    <dbReference type="NCBI Taxonomy" id="269672"/>
    <lineage>
        <taxon>Bacteria</taxon>
        <taxon>Bacillati</taxon>
        <taxon>Bacillota</taxon>
        <taxon>Bacilli</taxon>
        <taxon>Bacillales</taxon>
        <taxon>Sporolactobacillaceae</taxon>
        <taxon>Sporolactobacillus</taxon>
    </lineage>
</organism>
<feature type="compositionally biased region" description="Polar residues" evidence="1">
    <location>
        <begin position="58"/>
        <end position="81"/>
    </location>
</feature>
<feature type="compositionally biased region" description="Basic and acidic residues" evidence="1">
    <location>
        <begin position="43"/>
        <end position="55"/>
    </location>
</feature>
<dbReference type="EMBL" id="JBHSTQ010000015">
    <property type="protein sequence ID" value="MFC6387498.1"/>
    <property type="molecule type" value="Genomic_DNA"/>
</dbReference>
<evidence type="ECO:0000313" key="3">
    <source>
        <dbReference type="Proteomes" id="UP001596267"/>
    </source>
</evidence>
<dbReference type="Proteomes" id="UP001596267">
    <property type="component" value="Unassembled WGS sequence"/>
</dbReference>